<dbReference type="PANTHER" id="PTHR36968:SF5">
    <property type="entry name" value="HOMEOBOX-DDT DOMAIN PROTEIN RLT2"/>
    <property type="match status" value="1"/>
</dbReference>
<evidence type="ECO:0000259" key="8">
    <source>
        <dbReference type="PROSITE" id="PS50071"/>
    </source>
</evidence>
<keyword evidence="4 5" id="KW-0371">Homeobox</keyword>
<accession>A0AAV1B3P1</accession>
<dbReference type="CDD" id="cd00086">
    <property type="entry name" value="homeodomain"/>
    <property type="match status" value="1"/>
</dbReference>
<dbReference type="Pfam" id="PF00046">
    <property type="entry name" value="Homeodomain"/>
    <property type="match status" value="1"/>
</dbReference>
<dbReference type="SMART" id="SM00389">
    <property type="entry name" value="HOX"/>
    <property type="match status" value="1"/>
</dbReference>
<feature type="domain" description="Homeobox" evidence="8">
    <location>
        <begin position="8"/>
        <end position="68"/>
    </location>
</feature>
<dbReference type="PANTHER" id="PTHR36968">
    <property type="entry name" value="HOMEOBOX-DDT DOMAIN PROTEIN RLT2"/>
    <property type="match status" value="1"/>
</dbReference>
<feature type="compositionally biased region" description="Basic residues" evidence="7">
    <location>
        <begin position="1478"/>
        <end position="1490"/>
    </location>
</feature>
<evidence type="ECO:0000256" key="5">
    <source>
        <dbReference type="RuleBase" id="RU000682"/>
    </source>
</evidence>
<dbReference type="Gene3D" id="1.10.10.60">
    <property type="entry name" value="Homeodomain-like"/>
    <property type="match status" value="1"/>
</dbReference>
<feature type="compositionally biased region" description="Acidic residues" evidence="7">
    <location>
        <begin position="1549"/>
        <end position="1568"/>
    </location>
</feature>
<sequence>MEGCSEGEENKVKRKMKSASQLEILEKAYAAEAYPSEALRAELSVKLGLSDRQLQMWFCHRRVKDRKASPIVNKAAVPIGYLDAQQVVAQYGVMGFTRMGAGLPAMEGSGYREAHQTLQELRAVALVERQLGETLREDGPILGMEFDSLPPGAFSAPLGAVALGQNSQSEWPAEAEVYEHLDKGISRTLHEYQFIPEQPTVRNEIYERDTTSVHFSSLDGVPHSSELSFLNGNEYAPKVYGVQGGNDDVPQKNPFVDVSLDTQRVAHQVTLINTPLVLSDRTIIHEEELSSFQRKRKNEEARLQRELEVQEKRIRKELVKQDILRQKREEQIKKEMERQERERQKEKERYLREQKREQERQEKFLQKESIRAEKLRQKEELQRVKDEARIKAGRERAIARRMVKDAIDLIEDERLELMKLAASKKGLSSTLALDYETIQNLESYGDGRTSFPPKSVQLKRAFSIPPWSDSDENVGNLLMVWKFLITFADVLEIWPFTLDELIQAFHDYDPRMLGEIHIALLRSIIKDIEDVARTPTTGLGANQSSVTNSGGGHPQVVEGAYAWGFDIRNWQRHLNPLTWPEILRQFALSAGFGPQLKKQNIEPVHPSNHEGNDGKDIISNLRNGAAVENAVAIMQEKCLSNPRRNKHRLTPGTVKYAAFHVLSLEGSRGLNILEVADKIQKSGLRDLTTSKTPEASISSALSRDTELFEKTAPSTYCVRPAYRKDPADSEVIYSAARERIRIFKSGFVVAEEVDGERDEDCETDVAKDHDNYKLRVLTNMKKKVSIHEEFTANTIVRSGKDNGEVLQTPDSCHEKVHEGLGSTADGGFNEQKDERRSSEINGVADSILKGIDVDESTLGEPWVQGLMEGEYSDLSVEERLHALVALITVAIEGNSIRVVLEERLEAANALKKQIWAEAQLDKRRIKEDYFVKISSFSNLGNKREPAVTFPSVASKECPVHTVDAENEKALLTPCDQHEQITSLQENQNLLQNSLEANMQRSLPLGLDRRRNRYWQFITSASISDPGCGRIFVELYDGCWKLIDSEEGFDALLASLDVRGIRESHLHMMLQRIETSFKESVRRSVQNDLKKQNGDTVKKLKTEAVKMVTHHDCSINIYCPTSVCMDVLNTSVASTSFTVQLGRNEVEDKDAYMRYWEFEKWMRKECLNSSVSCAMKFGKKRCKELLLMCDLCHHVYFCRGTPCSSCHRTFSTSQGNSSSYEHIARSDDKIKIDTNLFLDSSSSPLRMRLLKILLSVVEATLPQEALKPFWTERYRKSWSSKLEASSSTEDIMQTLTALECAIKREYLASDYETTSELFGSVCSSECHPNDIIGGERIPVLPWVPSTTAAVTLRLMELDACIFYTSQQKLESEKDKQIGIVMKLPSKSAAAKISYNAGAIESSFQANHTVENWGALGAGLKSYSREQRTQQVHNHSHGQRSQGRVASSRPISRKRSTTSNSRRIGKLHGWNGTPNGQGRVRGRRSIRSRQKPAAKMNVIDGERDTPKDIMEETRIFVREEINEGETEANVLNASNSERSDYEGDLYRATGDDVEDVDMDDDVDDDIEDGQADLIIGGNSNTGYSREENEEKTEDPDGVGSTSLDYSD</sequence>
<evidence type="ECO:0000256" key="2">
    <source>
        <dbReference type="ARBA" id="ARBA00023163"/>
    </source>
</evidence>
<comment type="subcellular location">
    <subcellularLocation>
        <location evidence="1 4 5">Nucleus</location>
    </subcellularLocation>
</comment>
<feature type="domain" description="HTH HARE-type" evidence="10">
    <location>
        <begin position="652"/>
        <end position="721"/>
    </location>
</feature>
<dbReference type="GO" id="GO:0005634">
    <property type="term" value="C:nucleus"/>
    <property type="evidence" value="ECO:0007669"/>
    <property type="project" value="UniProtKB-SubCell"/>
</dbReference>
<dbReference type="Pfam" id="PF15612">
    <property type="entry name" value="WHIM1"/>
    <property type="match status" value="1"/>
</dbReference>
<dbReference type="InterPro" id="IPR001356">
    <property type="entry name" value="HD"/>
</dbReference>
<keyword evidence="3 4" id="KW-0539">Nucleus</keyword>
<feature type="region of interest" description="Disordered" evidence="7">
    <location>
        <begin position="1425"/>
        <end position="1493"/>
    </location>
</feature>
<evidence type="ECO:0000313" key="11">
    <source>
        <dbReference type="EMBL" id="CAI8617390.1"/>
    </source>
</evidence>
<evidence type="ECO:0000313" key="12">
    <source>
        <dbReference type="Proteomes" id="UP001157006"/>
    </source>
</evidence>
<evidence type="ECO:0000256" key="1">
    <source>
        <dbReference type="ARBA" id="ARBA00004123"/>
    </source>
</evidence>
<dbReference type="SMART" id="SM00571">
    <property type="entry name" value="DDT"/>
    <property type="match status" value="1"/>
</dbReference>
<feature type="region of interest" description="Disordered" evidence="7">
    <location>
        <begin position="1545"/>
        <end position="1605"/>
    </location>
</feature>
<feature type="coiled-coil region" evidence="6">
    <location>
        <begin position="289"/>
        <end position="391"/>
    </location>
</feature>
<feature type="domain" description="DDT" evidence="9">
    <location>
        <begin position="471"/>
        <end position="530"/>
    </location>
</feature>
<name>A0AAV1B3P1_VICFA</name>
<evidence type="ECO:0008006" key="13">
    <source>
        <dbReference type="Google" id="ProtNLM"/>
    </source>
</evidence>
<evidence type="ECO:0000259" key="9">
    <source>
        <dbReference type="PROSITE" id="PS50827"/>
    </source>
</evidence>
<dbReference type="Pfam" id="PF15613">
    <property type="entry name" value="WSD"/>
    <property type="match status" value="1"/>
</dbReference>
<proteinExistence type="predicted"/>
<dbReference type="Pfam" id="PF05066">
    <property type="entry name" value="HARE-HTH"/>
    <property type="match status" value="1"/>
</dbReference>
<dbReference type="PROSITE" id="PS50827">
    <property type="entry name" value="DDT"/>
    <property type="match status" value="1"/>
</dbReference>
<reference evidence="11 12" key="1">
    <citation type="submission" date="2023-01" db="EMBL/GenBank/DDBJ databases">
        <authorList>
            <person name="Kreplak J."/>
        </authorList>
    </citation>
    <scope>NUCLEOTIDE SEQUENCE [LARGE SCALE GENOMIC DNA]</scope>
</reference>
<dbReference type="InterPro" id="IPR018501">
    <property type="entry name" value="DDT_dom"/>
</dbReference>
<dbReference type="Pfam" id="PF02791">
    <property type="entry name" value="DDT"/>
    <property type="match status" value="1"/>
</dbReference>
<feature type="compositionally biased region" description="Polar residues" evidence="7">
    <location>
        <begin position="1427"/>
        <end position="1443"/>
    </location>
</feature>
<evidence type="ECO:0000256" key="7">
    <source>
        <dbReference type="SAM" id="MobiDB-lite"/>
    </source>
</evidence>
<dbReference type="InterPro" id="IPR028942">
    <property type="entry name" value="WHIM1_dom"/>
</dbReference>
<organism evidence="11 12">
    <name type="scientific">Vicia faba</name>
    <name type="common">Broad bean</name>
    <name type="synonym">Faba vulgaris</name>
    <dbReference type="NCBI Taxonomy" id="3906"/>
    <lineage>
        <taxon>Eukaryota</taxon>
        <taxon>Viridiplantae</taxon>
        <taxon>Streptophyta</taxon>
        <taxon>Embryophyta</taxon>
        <taxon>Tracheophyta</taxon>
        <taxon>Spermatophyta</taxon>
        <taxon>Magnoliopsida</taxon>
        <taxon>eudicotyledons</taxon>
        <taxon>Gunneridae</taxon>
        <taxon>Pentapetalae</taxon>
        <taxon>rosids</taxon>
        <taxon>fabids</taxon>
        <taxon>Fabales</taxon>
        <taxon>Fabaceae</taxon>
        <taxon>Papilionoideae</taxon>
        <taxon>50 kb inversion clade</taxon>
        <taxon>NPAAA clade</taxon>
        <taxon>Hologalegina</taxon>
        <taxon>IRL clade</taxon>
        <taxon>Fabeae</taxon>
        <taxon>Vicia</taxon>
    </lineage>
</organism>
<dbReference type="SUPFAM" id="SSF46689">
    <property type="entry name" value="Homeodomain-like"/>
    <property type="match status" value="1"/>
</dbReference>
<dbReference type="GO" id="GO:0006357">
    <property type="term" value="P:regulation of transcription by RNA polymerase II"/>
    <property type="evidence" value="ECO:0007669"/>
    <property type="project" value="InterPro"/>
</dbReference>
<dbReference type="PROSITE" id="PS51913">
    <property type="entry name" value="HTH_HARE"/>
    <property type="match status" value="1"/>
</dbReference>
<dbReference type="GO" id="GO:0003677">
    <property type="term" value="F:DNA binding"/>
    <property type="evidence" value="ECO:0007669"/>
    <property type="project" value="UniProtKB-UniRule"/>
</dbReference>
<dbReference type="InterPro" id="IPR007759">
    <property type="entry name" value="Asxl_HARE-HTH"/>
</dbReference>
<dbReference type="InterPro" id="IPR028941">
    <property type="entry name" value="WHIM2_dom"/>
</dbReference>
<gene>
    <name evidence="11" type="ORF">VFH_VI074480</name>
</gene>
<feature type="DNA-binding region" description="Homeobox" evidence="4">
    <location>
        <begin position="10"/>
        <end position="69"/>
    </location>
</feature>
<dbReference type="EMBL" id="OX451741">
    <property type="protein sequence ID" value="CAI8617390.1"/>
    <property type="molecule type" value="Genomic_DNA"/>
</dbReference>
<feature type="compositionally biased region" description="Acidic residues" evidence="7">
    <location>
        <begin position="1585"/>
        <end position="1594"/>
    </location>
</feature>
<evidence type="ECO:0000256" key="6">
    <source>
        <dbReference type="SAM" id="Coils"/>
    </source>
</evidence>
<keyword evidence="4 5" id="KW-0238">DNA-binding</keyword>
<evidence type="ECO:0000259" key="10">
    <source>
        <dbReference type="PROSITE" id="PS51913"/>
    </source>
</evidence>
<keyword evidence="12" id="KW-1185">Reference proteome</keyword>
<keyword evidence="6" id="KW-0175">Coiled coil</keyword>
<dbReference type="InterPro" id="IPR009057">
    <property type="entry name" value="Homeodomain-like_sf"/>
</dbReference>
<evidence type="ECO:0000256" key="4">
    <source>
        <dbReference type="PROSITE-ProRule" id="PRU00108"/>
    </source>
</evidence>
<evidence type="ECO:0000256" key="3">
    <source>
        <dbReference type="ARBA" id="ARBA00023242"/>
    </source>
</evidence>
<dbReference type="InterPro" id="IPR044977">
    <property type="entry name" value="RLT1-3"/>
</dbReference>
<keyword evidence="2" id="KW-0804">Transcription</keyword>
<dbReference type="Proteomes" id="UP001157006">
    <property type="component" value="Chromosome 6"/>
</dbReference>
<protein>
    <recommendedName>
        <fullName evidence="13">Homeobox-DDT domain protein RLT2</fullName>
    </recommendedName>
</protein>
<dbReference type="PROSITE" id="PS50071">
    <property type="entry name" value="HOMEOBOX_2"/>
    <property type="match status" value="1"/>
</dbReference>